<dbReference type="EMBL" id="QKQS01000033">
    <property type="protein sequence ID" value="PZA09486.1"/>
    <property type="molecule type" value="Genomic_DNA"/>
</dbReference>
<protein>
    <submittedName>
        <fullName evidence="2">DUF2384 domain-containing protein</fullName>
    </submittedName>
</protein>
<name>A0A323UEV6_RHOPL</name>
<accession>A0A323UEV6</accession>
<dbReference type="InterPro" id="IPR024467">
    <property type="entry name" value="Xre/MbcA/ParS-like_toxin-bd"/>
</dbReference>
<dbReference type="RefSeq" id="WP_110788398.1">
    <property type="nucleotide sequence ID" value="NZ_QKQS01000033.1"/>
</dbReference>
<gene>
    <name evidence="2" type="ORF">DNX69_23360</name>
</gene>
<dbReference type="Proteomes" id="UP000248134">
    <property type="component" value="Unassembled WGS sequence"/>
</dbReference>
<reference evidence="2 3" key="1">
    <citation type="submission" date="2018-06" db="EMBL/GenBank/DDBJ databases">
        <title>Draft Whole-Genome Sequence of the purple photosynthetic bacterium Rhodospeudomonas palustris XCP.</title>
        <authorList>
            <person name="Rayyan A."/>
            <person name="Meyer T.E."/>
            <person name="Kyndt J.A."/>
        </authorList>
    </citation>
    <scope>NUCLEOTIDE SEQUENCE [LARGE SCALE GENOMIC DNA]</scope>
    <source>
        <strain evidence="2 3">XCP</strain>
    </source>
</reference>
<evidence type="ECO:0000313" key="2">
    <source>
        <dbReference type="EMBL" id="PZA09486.1"/>
    </source>
</evidence>
<feature type="domain" description="Antitoxin Xre/MbcA/ParS-like toxin-binding" evidence="1">
    <location>
        <begin position="56"/>
        <end position="105"/>
    </location>
</feature>
<dbReference type="OrthoDB" id="5918037at2"/>
<organism evidence="2 3">
    <name type="scientific">Rhodopseudomonas palustris</name>
    <dbReference type="NCBI Taxonomy" id="1076"/>
    <lineage>
        <taxon>Bacteria</taxon>
        <taxon>Pseudomonadati</taxon>
        <taxon>Pseudomonadota</taxon>
        <taxon>Alphaproteobacteria</taxon>
        <taxon>Hyphomicrobiales</taxon>
        <taxon>Nitrobacteraceae</taxon>
        <taxon>Rhodopseudomonas</taxon>
    </lineage>
</organism>
<comment type="caution">
    <text evidence="2">The sequence shown here is derived from an EMBL/GenBank/DDBJ whole genome shotgun (WGS) entry which is preliminary data.</text>
</comment>
<evidence type="ECO:0000259" key="1">
    <source>
        <dbReference type="Pfam" id="PF09722"/>
    </source>
</evidence>
<proteinExistence type="predicted"/>
<dbReference type="AlphaFoldDB" id="A0A323UEV6"/>
<dbReference type="Pfam" id="PF09722">
    <property type="entry name" value="Xre_MbcA_ParS_C"/>
    <property type="match status" value="1"/>
</dbReference>
<sequence length="108" mass="12290">MSVRPPAEVFEELKRLRREGDNRPLDELLDDARVALQGRPDSPINLIRTLEIRTLADRVFADPAKAEGWLNRPNRSLNGQRPVDLLRDELGAAVVREELEQIDHGIFA</sequence>
<evidence type="ECO:0000313" key="3">
    <source>
        <dbReference type="Proteomes" id="UP000248134"/>
    </source>
</evidence>